<dbReference type="SUPFAM" id="SSF56112">
    <property type="entry name" value="Protein kinase-like (PK-like)"/>
    <property type="match status" value="1"/>
</dbReference>
<name>A0ABR1RI82_9PEZI</name>
<evidence type="ECO:0000259" key="2">
    <source>
        <dbReference type="PROSITE" id="PS50011"/>
    </source>
</evidence>
<dbReference type="SMART" id="SM00220">
    <property type="entry name" value="S_TKc"/>
    <property type="match status" value="1"/>
</dbReference>
<keyword evidence="4" id="KW-1185">Reference proteome</keyword>
<dbReference type="EMBL" id="JAQQWI010000015">
    <property type="protein sequence ID" value="KAK8012560.1"/>
    <property type="molecule type" value="Genomic_DNA"/>
</dbReference>
<feature type="compositionally biased region" description="Polar residues" evidence="1">
    <location>
        <begin position="19"/>
        <end position="35"/>
    </location>
</feature>
<dbReference type="PROSITE" id="PS50011">
    <property type="entry name" value="PROTEIN_KINASE_DOM"/>
    <property type="match status" value="1"/>
</dbReference>
<dbReference type="Gene3D" id="1.10.510.10">
    <property type="entry name" value="Transferase(Phosphotransferase) domain 1"/>
    <property type="match status" value="1"/>
</dbReference>
<dbReference type="InterPro" id="IPR011009">
    <property type="entry name" value="Kinase-like_dom_sf"/>
</dbReference>
<dbReference type="InterPro" id="IPR000719">
    <property type="entry name" value="Prot_kinase_dom"/>
</dbReference>
<feature type="domain" description="Protein kinase" evidence="2">
    <location>
        <begin position="123"/>
        <end position="510"/>
    </location>
</feature>
<feature type="region of interest" description="Disordered" evidence="1">
    <location>
        <begin position="469"/>
        <end position="510"/>
    </location>
</feature>
<evidence type="ECO:0000256" key="1">
    <source>
        <dbReference type="SAM" id="MobiDB-lite"/>
    </source>
</evidence>
<dbReference type="PANTHER" id="PTHR24359:SF1">
    <property type="entry name" value="INHIBITOR OF NUCLEAR FACTOR KAPPA-B KINASE EPSILON SUBUNIT HOMOLOG 1-RELATED"/>
    <property type="match status" value="1"/>
</dbReference>
<feature type="compositionally biased region" description="Acidic residues" evidence="1">
    <location>
        <begin position="499"/>
        <end position="510"/>
    </location>
</feature>
<gene>
    <name evidence="3" type="ORF">PG991_009935</name>
</gene>
<accession>A0ABR1RI82</accession>
<dbReference type="Pfam" id="PF00069">
    <property type="entry name" value="Pkinase"/>
    <property type="match status" value="1"/>
</dbReference>
<evidence type="ECO:0000313" key="4">
    <source>
        <dbReference type="Proteomes" id="UP001396898"/>
    </source>
</evidence>
<feature type="compositionally biased region" description="Basic residues" evidence="1">
    <location>
        <begin position="474"/>
        <end position="484"/>
    </location>
</feature>
<protein>
    <recommendedName>
        <fullName evidence="2">Protein kinase domain-containing protein</fullName>
    </recommendedName>
</protein>
<feature type="compositionally biased region" description="Basic and acidic residues" evidence="1">
    <location>
        <begin position="486"/>
        <end position="498"/>
    </location>
</feature>
<organism evidence="3 4">
    <name type="scientific">Apiospora marii</name>
    <dbReference type="NCBI Taxonomy" id="335849"/>
    <lineage>
        <taxon>Eukaryota</taxon>
        <taxon>Fungi</taxon>
        <taxon>Dikarya</taxon>
        <taxon>Ascomycota</taxon>
        <taxon>Pezizomycotina</taxon>
        <taxon>Sordariomycetes</taxon>
        <taxon>Xylariomycetidae</taxon>
        <taxon>Amphisphaeriales</taxon>
        <taxon>Apiosporaceae</taxon>
        <taxon>Apiospora</taxon>
    </lineage>
</organism>
<feature type="region of interest" description="Disordered" evidence="1">
    <location>
        <begin position="1"/>
        <end position="48"/>
    </location>
</feature>
<proteinExistence type="predicted"/>
<sequence length="510" mass="58341">MPYQTIDTWPEASAEPISEPSTTLADSPITSSPESYNPRPCSSPEGDESIHDKLWARVLQDCSDTPKKFLSLDAQEEIINEDSVRRDLTRNLSLGPTELDELVAFICPGKCGDSGLRRGKRLFAVLALIDQLSSILVFKREGIDDSHLPFRRNGKSKLIPRNYSGSFELFQGWRSMAIMDFENYQWYTLTPFLRPSSLHCLEHGIILPWTQCERVAEGGQSIFDGERAGFRKSGQHRHLTELLASFQHRGRYYLLFPWAYGGTLDDLWGTSPNELAYVNNQWVARQVYGLADGLSRVHHVKSRQENITKGIEAVLDDKQGHDDKIFGRHGDIKRDNVLLFQSEHRSEGVLKLSDFGLAVFHSKMSKSTERPGSVRPCGLAYRAPEAEAEFSDNRMSPRYDIWCLGCLYLDMLTWLLLGPEGLNIFLEKRLQEKVYPVRFETEYFWKSTKGSRGSLGPPVVKSSVRYHAAMQTKRPQRMRRRVGKAQRNDRESDFRYEVPDEEDEATDYSI</sequence>
<dbReference type="Proteomes" id="UP001396898">
    <property type="component" value="Unassembled WGS sequence"/>
</dbReference>
<comment type="caution">
    <text evidence="3">The sequence shown here is derived from an EMBL/GenBank/DDBJ whole genome shotgun (WGS) entry which is preliminary data.</text>
</comment>
<dbReference type="PANTHER" id="PTHR24359">
    <property type="entry name" value="SERINE/THREONINE-PROTEIN KINASE SBK1"/>
    <property type="match status" value="1"/>
</dbReference>
<evidence type="ECO:0000313" key="3">
    <source>
        <dbReference type="EMBL" id="KAK8012560.1"/>
    </source>
</evidence>
<reference evidence="3 4" key="1">
    <citation type="submission" date="2023-01" db="EMBL/GenBank/DDBJ databases">
        <title>Analysis of 21 Apiospora genomes using comparative genomics revels a genus with tremendous synthesis potential of carbohydrate active enzymes and secondary metabolites.</title>
        <authorList>
            <person name="Sorensen T."/>
        </authorList>
    </citation>
    <scope>NUCLEOTIDE SEQUENCE [LARGE SCALE GENOMIC DNA]</scope>
    <source>
        <strain evidence="3 4">CBS 20057</strain>
    </source>
</reference>